<feature type="transmembrane region" description="Helical" evidence="1">
    <location>
        <begin position="663"/>
        <end position="683"/>
    </location>
</feature>
<proteinExistence type="predicted"/>
<evidence type="ECO:0008006" key="6">
    <source>
        <dbReference type="Google" id="ProtNLM"/>
    </source>
</evidence>
<dbReference type="Proteomes" id="UP000326565">
    <property type="component" value="Unassembled WGS sequence"/>
</dbReference>
<dbReference type="InterPro" id="IPR018820">
    <property type="entry name" value="BRE4-related_DUF2421"/>
</dbReference>
<feature type="transmembrane region" description="Helical" evidence="1">
    <location>
        <begin position="715"/>
        <end position="733"/>
    </location>
</feature>
<feature type="domain" description="Putative ER transporter 6TM N-terminal" evidence="3">
    <location>
        <begin position="34"/>
        <end position="472"/>
    </location>
</feature>
<evidence type="ECO:0000259" key="3">
    <source>
        <dbReference type="Pfam" id="PF10337"/>
    </source>
</evidence>
<dbReference type="InterPro" id="IPR018823">
    <property type="entry name" value="ArAE_2_N"/>
</dbReference>
<evidence type="ECO:0000313" key="5">
    <source>
        <dbReference type="Proteomes" id="UP000326565"/>
    </source>
</evidence>
<feature type="transmembrane region" description="Helical" evidence="1">
    <location>
        <begin position="611"/>
        <end position="628"/>
    </location>
</feature>
<gene>
    <name evidence="4" type="ORF">BDV29DRAFT_190622</name>
</gene>
<dbReference type="EMBL" id="ML732202">
    <property type="protein sequence ID" value="KAB8074935.1"/>
    <property type="molecule type" value="Genomic_DNA"/>
</dbReference>
<evidence type="ECO:0000259" key="2">
    <source>
        <dbReference type="Pfam" id="PF10334"/>
    </source>
</evidence>
<keyword evidence="1" id="KW-0812">Transmembrane</keyword>
<reference evidence="4 5" key="1">
    <citation type="submission" date="2019-04" db="EMBL/GenBank/DDBJ databases">
        <title>Friends and foes A comparative genomics study of 23 Aspergillus species from section Flavi.</title>
        <authorList>
            <consortium name="DOE Joint Genome Institute"/>
            <person name="Kjaerbolling I."/>
            <person name="Vesth T."/>
            <person name="Frisvad J.C."/>
            <person name="Nybo J.L."/>
            <person name="Theobald S."/>
            <person name="Kildgaard S."/>
            <person name="Isbrandt T."/>
            <person name="Kuo A."/>
            <person name="Sato A."/>
            <person name="Lyhne E.K."/>
            <person name="Kogle M.E."/>
            <person name="Wiebenga A."/>
            <person name="Kun R.S."/>
            <person name="Lubbers R.J."/>
            <person name="Makela M.R."/>
            <person name="Barry K."/>
            <person name="Chovatia M."/>
            <person name="Clum A."/>
            <person name="Daum C."/>
            <person name="Haridas S."/>
            <person name="He G."/>
            <person name="LaButti K."/>
            <person name="Lipzen A."/>
            <person name="Mondo S."/>
            <person name="Riley R."/>
            <person name="Salamov A."/>
            <person name="Simmons B.A."/>
            <person name="Magnuson J.K."/>
            <person name="Henrissat B."/>
            <person name="Mortensen U.H."/>
            <person name="Larsen T.O."/>
            <person name="Devries R.P."/>
            <person name="Grigoriev I.V."/>
            <person name="Machida M."/>
            <person name="Baker S.E."/>
            <person name="Andersen M.R."/>
        </authorList>
    </citation>
    <scope>NUCLEOTIDE SEQUENCE [LARGE SCALE GENOMIC DNA]</scope>
    <source>
        <strain evidence="4 5">CBS 151.66</strain>
    </source>
</reference>
<sequence>MSEATTREDRHTREIADPNASNAITKEKRRFPALLDHFNARDLKVLFRCCVGLWVASLLMFINPALTSIGTATFFASLVLLINPPSGIVFIYLLGALSLFVGICLAWAWGVITMKAALAARPAADLQARLSSLQQMAVAQANATGLPPASVAQQLIFDGYLLDTRVTAITYCLLCTFIYLLSRLRASNPKTALTSLFGIIITDIFLNFTPLLPSFSGTLPLTLVKPAAIGVGLGLACSMLFFPRSTSHVVLDSMEDIVELLKVPLTFTSVTLGSKSQQPDVDQLQKTHATIIQEYRKMEPALAFLPLDFSMGCWGADEVTSFKEPMRQVVAAIVMLLDFHIGRIHGETRSEDVLREHIDLAKDEETVSEKQSRKVGAHQLAQLAQLLDGLRSPDSQPLPEEVVGNLVHTSAKAVDACLEGLSIIKVCIHLVNCRRWFWRASAAEREQLYHRSRTALEELRKIRASFISDMTEILIDEFLPPTPEGPAREPKTNRLGGLVVGMVFEEHMINTIDRTETLLARVSTAFQESARPRLWWPTSLKYAAIWILRKKAKTPAMAPSSEDDPDEAEDLTKVAQEKLRISRGYRPKQRSFVGRAVLGLYHWFNSNEGLYALRMVIVTIALGIPGVIPQTAGFYYREKGLWGLIMAQTGLLVYMADFTFSVISRVVGSVAGGVLGLLAWYIGSANGTGNPYGLSAVLAVMLVILMWLRLYLPPSLLQGGIMGGATFLLVVAYSYDDTHIPQYGNPGVGYTVFWRRLLLVLIGVAAATIVQMFPRPPSAARHICKTLSNTVRSLSDHYALLLSCWGRSRDDGKLLAEPISLQLAESLVILDGPIELLRFEFSSSRFDSTSLNHVKRLCHGLNKNLGQLLVLSATLPTEFHHRLSQQTGMLDHQAIGEVMAVLGMCEQALKTGDALPEILPTPLIRRPFEYWQSYPGEIALSAKTVRDENYRRFCVALSAYLKFLGTIDELVLVVKGVLGEAHLVSKELSDLV</sequence>
<organism evidence="4 5">
    <name type="scientific">Aspergillus leporis</name>
    <dbReference type="NCBI Taxonomy" id="41062"/>
    <lineage>
        <taxon>Eukaryota</taxon>
        <taxon>Fungi</taxon>
        <taxon>Dikarya</taxon>
        <taxon>Ascomycota</taxon>
        <taxon>Pezizomycotina</taxon>
        <taxon>Eurotiomycetes</taxon>
        <taxon>Eurotiomycetidae</taxon>
        <taxon>Eurotiales</taxon>
        <taxon>Aspergillaceae</taxon>
        <taxon>Aspergillus</taxon>
        <taxon>Aspergillus subgen. Circumdati</taxon>
    </lineage>
</organism>
<dbReference type="PANTHER" id="PTHR37994">
    <property type="entry name" value="ARAE_2_N DOMAIN-CONTAINING PROTEIN-RELATED"/>
    <property type="match status" value="1"/>
</dbReference>
<dbReference type="PANTHER" id="PTHR37994:SF3">
    <property type="entry name" value="ER TRANSPORTER 6TM N-TERMINAL DOMAIN-CONTAINING PROTEIN"/>
    <property type="match status" value="1"/>
</dbReference>
<dbReference type="Pfam" id="PF10334">
    <property type="entry name" value="BRE4"/>
    <property type="match status" value="1"/>
</dbReference>
<feature type="transmembrane region" description="Helical" evidence="1">
    <location>
        <begin position="53"/>
        <end position="82"/>
    </location>
</feature>
<evidence type="ECO:0000313" key="4">
    <source>
        <dbReference type="EMBL" id="KAB8074935.1"/>
    </source>
</evidence>
<feature type="transmembrane region" description="Helical" evidence="1">
    <location>
        <begin position="753"/>
        <end position="773"/>
    </location>
</feature>
<feature type="domain" description="DUF2421" evidence="2">
    <location>
        <begin position="774"/>
        <end position="982"/>
    </location>
</feature>
<accession>A0A5N5X4E9</accession>
<keyword evidence="1" id="KW-1133">Transmembrane helix</keyword>
<dbReference type="AlphaFoldDB" id="A0A5N5X4E9"/>
<feature type="transmembrane region" description="Helical" evidence="1">
    <location>
        <begin position="89"/>
        <end position="112"/>
    </location>
</feature>
<keyword evidence="1" id="KW-0472">Membrane</keyword>
<dbReference type="Pfam" id="PF10337">
    <property type="entry name" value="ArAE_2_N"/>
    <property type="match status" value="1"/>
</dbReference>
<keyword evidence="5" id="KW-1185">Reference proteome</keyword>
<feature type="transmembrane region" description="Helical" evidence="1">
    <location>
        <begin position="223"/>
        <end position="242"/>
    </location>
</feature>
<name>A0A5N5X4E9_9EURO</name>
<feature type="transmembrane region" description="Helical" evidence="1">
    <location>
        <begin position="689"/>
        <end position="708"/>
    </location>
</feature>
<protein>
    <recommendedName>
        <fullName evidence="6">Fusaric acid resistance protein-like-domain-containing protein</fullName>
    </recommendedName>
</protein>
<feature type="transmembrane region" description="Helical" evidence="1">
    <location>
        <begin position="193"/>
        <end position="211"/>
    </location>
</feature>
<dbReference type="OrthoDB" id="2274698at2759"/>
<evidence type="ECO:0000256" key="1">
    <source>
        <dbReference type="SAM" id="Phobius"/>
    </source>
</evidence>